<evidence type="ECO:0000313" key="1">
    <source>
        <dbReference type="EMBL" id="MET7000337.1"/>
    </source>
</evidence>
<dbReference type="EMBL" id="JBEXAC010000002">
    <property type="protein sequence ID" value="MET7000337.1"/>
    <property type="molecule type" value="Genomic_DNA"/>
</dbReference>
<reference evidence="1 2" key="1">
    <citation type="submission" date="2024-06" db="EMBL/GenBank/DDBJ databases">
        <title>Chitinophaga defluvii sp. nov., isolated from municipal sewage.</title>
        <authorList>
            <person name="Zhang L."/>
        </authorList>
    </citation>
    <scope>NUCLEOTIDE SEQUENCE [LARGE SCALE GENOMIC DNA]</scope>
    <source>
        <strain evidence="1 2">H8</strain>
    </source>
</reference>
<dbReference type="Pfam" id="PF12771">
    <property type="entry name" value="SusD-like_2"/>
    <property type="match status" value="1"/>
</dbReference>
<keyword evidence="1" id="KW-0449">Lipoprotein</keyword>
<evidence type="ECO:0000313" key="2">
    <source>
        <dbReference type="Proteomes" id="UP001549749"/>
    </source>
</evidence>
<dbReference type="InterPro" id="IPR011990">
    <property type="entry name" value="TPR-like_helical_dom_sf"/>
</dbReference>
<organism evidence="1 2">
    <name type="scientific">Chitinophaga defluvii</name>
    <dbReference type="NCBI Taxonomy" id="3163343"/>
    <lineage>
        <taxon>Bacteria</taxon>
        <taxon>Pseudomonadati</taxon>
        <taxon>Bacteroidota</taxon>
        <taxon>Chitinophagia</taxon>
        <taxon>Chitinophagales</taxon>
        <taxon>Chitinophagaceae</taxon>
        <taxon>Chitinophaga</taxon>
    </lineage>
</organism>
<protein>
    <submittedName>
        <fullName evidence="1">SusD/RagB family nutrient-binding outer membrane lipoprotein</fullName>
    </submittedName>
</protein>
<dbReference type="PROSITE" id="PS51257">
    <property type="entry name" value="PROKAR_LIPOPROTEIN"/>
    <property type="match status" value="1"/>
</dbReference>
<proteinExistence type="predicted"/>
<gene>
    <name evidence="1" type="ORF">ABR189_23295</name>
</gene>
<dbReference type="InterPro" id="IPR024302">
    <property type="entry name" value="SusD-like"/>
</dbReference>
<dbReference type="InterPro" id="IPR041662">
    <property type="entry name" value="SusD-like_2"/>
</dbReference>
<keyword evidence="2" id="KW-1185">Reference proteome</keyword>
<dbReference type="Gene3D" id="1.25.40.390">
    <property type="match status" value="2"/>
</dbReference>
<dbReference type="SUPFAM" id="SSF48452">
    <property type="entry name" value="TPR-like"/>
    <property type="match status" value="1"/>
</dbReference>
<dbReference type="RefSeq" id="WP_354662897.1">
    <property type="nucleotide sequence ID" value="NZ_JBEXAC010000002.1"/>
</dbReference>
<comment type="caution">
    <text evidence="1">The sequence shown here is derived from an EMBL/GenBank/DDBJ whole genome shotgun (WGS) entry which is preliminary data.</text>
</comment>
<dbReference type="Pfam" id="PF12741">
    <property type="entry name" value="SusD-like"/>
    <property type="match status" value="1"/>
</dbReference>
<accession>A0ABV2TBC8</accession>
<dbReference type="Proteomes" id="UP001549749">
    <property type="component" value="Unassembled WGS sequence"/>
</dbReference>
<name>A0ABV2TBC8_9BACT</name>
<sequence>MKSLHLFYKGVLFLFILSGCGKTLTDTNINPNTLLAEQVNPAFIMSQVISSSAMTMALTEFAGNTTQCVLPAAMQYVQQDFSGIAITNTFGWKSGDWAYRQFYLALSNSAYLEKRAAGTADSAFFRGIALIMKSYWFGYYTSSWGDIPFSEAMRGTEGVLKPAFDKQQDVFKGILNDLEMANTTLKKATSVTTFTQSADILFKGNVQKWRAFANSLHIRFLMRLSEKTNDMQAIGVDVKSEFKKIVADPANYPLIVNSSDNAAVYFPGTSALDSWPLGPFNQPDPSVYYRLKPGAPIINFLKNSHDPRLTVWFKPVDVPTIIRDAGADEVIMKDTDGKVKRFLRTYQEGVDTSLYVGLKVALPNPDTYNKKTPAAVNTVKTLDPAIYTAGAANPFVSYLANMFRDNANANLPVVFISASEVNLTLAEAAVRGWISGSAVDYYTKGISTSFNQYGISDGDKKVYNPENHQIEAFDLNAFLTNAATAFKAAPDKILPIMEQVWVADFTSVEAWFNWRRTGYPNLGKNIVSGPQGEKIPVRFFYGANEKNFNGDNVNAAIQNLQPAVDDQWSKMWLIQGTGKPW</sequence>